<feature type="domain" description="LD-carboxypeptidase C-terminal" evidence="8">
    <location>
        <begin position="170"/>
        <end position="286"/>
    </location>
</feature>
<gene>
    <name evidence="9" type="ORF">BX611_0807</name>
</gene>
<dbReference type="RefSeq" id="WP_115878277.1">
    <property type="nucleotide sequence ID" value="NZ_QTTQ01000009.1"/>
</dbReference>
<evidence type="ECO:0000259" key="7">
    <source>
        <dbReference type="Pfam" id="PF02016"/>
    </source>
</evidence>
<dbReference type="PANTHER" id="PTHR30237:SF2">
    <property type="entry name" value="MUREIN TETRAPEPTIDE CARBOXYPEPTIDASE"/>
    <property type="match status" value="1"/>
</dbReference>
<feature type="active site" description="Charge relay system" evidence="6">
    <location>
        <position position="201"/>
    </location>
</feature>
<evidence type="ECO:0000259" key="8">
    <source>
        <dbReference type="Pfam" id="PF17676"/>
    </source>
</evidence>
<dbReference type="SUPFAM" id="SSF141986">
    <property type="entry name" value="LD-carboxypeptidase A C-terminal domain-like"/>
    <property type="match status" value="1"/>
</dbReference>
<evidence type="ECO:0000256" key="4">
    <source>
        <dbReference type="ARBA" id="ARBA00022801"/>
    </source>
</evidence>
<keyword evidence="2 9" id="KW-0121">Carboxypeptidase</keyword>
<proteinExistence type="inferred from homology"/>
<evidence type="ECO:0000256" key="1">
    <source>
        <dbReference type="ARBA" id="ARBA00010233"/>
    </source>
</evidence>
<dbReference type="InterPro" id="IPR040449">
    <property type="entry name" value="Peptidase_S66_N"/>
</dbReference>
<dbReference type="InterPro" id="IPR029062">
    <property type="entry name" value="Class_I_gatase-like"/>
</dbReference>
<comment type="caution">
    <text evidence="9">The sequence shown here is derived from an EMBL/GenBank/DDBJ whole genome shotgun (WGS) entry which is preliminary data.</text>
</comment>
<evidence type="ECO:0000256" key="5">
    <source>
        <dbReference type="ARBA" id="ARBA00022825"/>
    </source>
</evidence>
<dbReference type="Gene3D" id="3.50.30.60">
    <property type="entry name" value="LD-carboxypeptidase A C-terminal domain-like"/>
    <property type="match status" value="1"/>
</dbReference>
<dbReference type="SUPFAM" id="SSF52317">
    <property type="entry name" value="Class I glutamine amidotransferase-like"/>
    <property type="match status" value="1"/>
</dbReference>
<dbReference type="InterPro" id="IPR027461">
    <property type="entry name" value="Carboxypeptidase_A_C_sf"/>
</dbReference>
<evidence type="ECO:0000256" key="6">
    <source>
        <dbReference type="PIRSR" id="PIRSR028757-1"/>
    </source>
</evidence>
<sequence>MIQPTYLQKNDTVAIVSTARKISLKEIQPAINLLKNWGLKVVIGNTIGFEENQFAGTDEQRITDFQEMLNNPKIKAIWCARGGYGTVRIIDKLDFTEFKKIPKWIIGYSDITVLHNHIHNFGIETLHATMPINVSKNSEKALASLKKCLFSNTISYKINSSKDNKVGKVSGELVGGNLSILYSLLGSNSSINTSGKILFIEDLDEYFYHIDRILMNLKRNGYFNNIKGLIVGGMTDMRDNTIPFGKTAHEIILDAVSDFDFPIVFDFPAGHLNDNNALIFGRKIELNVDEHTSIISIV</sequence>
<keyword evidence="3" id="KW-0645">Protease</keyword>
<dbReference type="EMBL" id="QTTQ01000009">
    <property type="protein sequence ID" value="REE83516.1"/>
    <property type="molecule type" value="Genomic_DNA"/>
</dbReference>
<keyword evidence="5" id="KW-0720">Serine protease</keyword>
<feature type="active site" description="Charge relay system" evidence="6">
    <location>
        <position position="271"/>
    </location>
</feature>
<dbReference type="CDD" id="cd07025">
    <property type="entry name" value="Peptidase_S66"/>
    <property type="match status" value="1"/>
</dbReference>
<evidence type="ECO:0000256" key="2">
    <source>
        <dbReference type="ARBA" id="ARBA00022645"/>
    </source>
</evidence>
<dbReference type="GO" id="GO:0006508">
    <property type="term" value="P:proteolysis"/>
    <property type="evidence" value="ECO:0007669"/>
    <property type="project" value="UniProtKB-KW"/>
</dbReference>
<dbReference type="OrthoDB" id="9807329at2"/>
<feature type="active site" description="Nucleophile" evidence="6">
    <location>
        <position position="109"/>
    </location>
</feature>
<keyword evidence="4" id="KW-0378">Hydrolase</keyword>
<dbReference type="InterPro" id="IPR040921">
    <property type="entry name" value="Peptidase_S66C"/>
</dbReference>
<name>A0A3D9S2I9_9FLAO</name>
<reference evidence="9 10" key="1">
    <citation type="submission" date="2018-08" db="EMBL/GenBank/DDBJ databases">
        <title>Genomic Encyclopedia of Type Strains, Phase III (KMG-III): the genomes of soil and plant-associated and newly described type strains.</title>
        <authorList>
            <person name="Whitman W."/>
        </authorList>
    </citation>
    <scope>NUCLEOTIDE SEQUENCE [LARGE SCALE GENOMIC DNA]</scope>
    <source>
        <strain evidence="9 10">325-5</strain>
    </source>
</reference>
<accession>A0A3D9S2I9</accession>
<feature type="domain" description="LD-carboxypeptidase N-terminal" evidence="7">
    <location>
        <begin position="13"/>
        <end position="128"/>
    </location>
</feature>
<dbReference type="PIRSF" id="PIRSF028757">
    <property type="entry name" value="LD-carboxypeptidase"/>
    <property type="match status" value="1"/>
</dbReference>
<evidence type="ECO:0000313" key="9">
    <source>
        <dbReference type="EMBL" id="REE83516.1"/>
    </source>
</evidence>
<dbReference type="Proteomes" id="UP000256429">
    <property type="component" value="Unassembled WGS sequence"/>
</dbReference>
<protein>
    <submittedName>
        <fullName evidence="9">Muramoyltetrapeptide carboxypeptidase</fullName>
    </submittedName>
</protein>
<dbReference type="InterPro" id="IPR027478">
    <property type="entry name" value="LdcA_N"/>
</dbReference>
<evidence type="ECO:0000256" key="3">
    <source>
        <dbReference type="ARBA" id="ARBA00022670"/>
    </source>
</evidence>
<dbReference type="GO" id="GO:0004180">
    <property type="term" value="F:carboxypeptidase activity"/>
    <property type="evidence" value="ECO:0007669"/>
    <property type="project" value="UniProtKB-KW"/>
</dbReference>
<dbReference type="PANTHER" id="PTHR30237">
    <property type="entry name" value="MURAMOYLTETRAPEPTIDE CARBOXYPEPTIDASE"/>
    <property type="match status" value="1"/>
</dbReference>
<dbReference type="InterPro" id="IPR003507">
    <property type="entry name" value="S66_fam"/>
</dbReference>
<keyword evidence="10" id="KW-1185">Reference proteome</keyword>
<dbReference type="Pfam" id="PF17676">
    <property type="entry name" value="Peptidase_S66C"/>
    <property type="match status" value="1"/>
</dbReference>
<dbReference type="GO" id="GO:0008236">
    <property type="term" value="F:serine-type peptidase activity"/>
    <property type="evidence" value="ECO:0007669"/>
    <property type="project" value="UniProtKB-KW"/>
</dbReference>
<comment type="similarity">
    <text evidence="1">Belongs to the peptidase S66 family.</text>
</comment>
<dbReference type="Pfam" id="PF02016">
    <property type="entry name" value="Peptidase_S66"/>
    <property type="match status" value="1"/>
</dbReference>
<dbReference type="AlphaFoldDB" id="A0A3D9S2I9"/>
<dbReference type="Gene3D" id="3.40.50.10740">
    <property type="entry name" value="Class I glutamine amidotransferase-like"/>
    <property type="match status" value="1"/>
</dbReference>
<organism evidence="9 10">
    <name type="scientific">Lutibacter oceani</name>
    <dbReference type="NCBI Taxonomy" id="1853311"/>
    <lineage>
        <taxon>Bacteria</taxon>
        <taxon>Pseudomonadati</taxon>
        <taxon>Bacteroidota</taxon>
        <taxon>Flavobacteriia</taxon>
        <taxon>Flavobacteriales</taxon>
        <taxon>Flavobacteriaceae</taxon>
        <taxon>Lutibacter</taxon>
    </lineage>
</organism>
<evidence type="ECO:0000313" key="10">
    <source>
        <dbReference type="Proteomes" id="UP000256429"/>
    </source>
</evidence>